<dbReference type="EMBL" id="KK105418">
    <property type="protein sequence ID" value="KIY92670.1"/>
    <property type="molecule type" value="Genomic_DNA"/>
</dbReference>
<dbReference type="AlphaFoldDB" id="A0A0D2MBG9"/>
<dbReference type="RefSeq" id="XP_013891690.1">
    <property type="nucleotide sequence ID" value="XM_014036236.1"/>
</dbReference>
<feature type="region of interest" description="Disordered" evidence="1">
    <location>
        <begin position="147"/>
        <end position="166"/>
    </location>
</feature>
<feature type="region of interest" description="Disordered" evidence="1">
    <location>
        <begin position="77"/>
        <end position="142"/>
    </location>
</feature>
<keyword evidence="3" id="KW-1185">Reference proteome</keyword>
<sequence>MGTAAPDNRSCGIPARRFGTGNKQQRTRHRGRPAHSCLPTKFTNDLKTLQAKHLGATLTYLAPANSLQLFSVSIDVNDPNAPPAPATSTAPNAANAAKPSTAPNAANAAKPSTAPNAANAAKPSTAPNAANAAKPSTAPNAANAAQLNARNLPIYTADGTPKPTTP</sequence>
<name>A0A0D2MBG9_9CHLO</name>
<protein>
    <submittedName>
        <fullName evidence="2">Uncharacterized protein</fullName>
    </submittedName>
</protein>
<feature type="compositionally biased region" description="Low complexity" evidence="1">
    <location>
        <begin position="86"/>
        <end position="142"/>
    </location>
</feature>
<organism evidence="2 3">
    <name type="scientific">Monoraphidium neglectum</name>
    <dbReference type="NCBI Taxonomy" id="145388"/>
    <lineage>
        <taxon>Eukaryota</taxon>
        <taxon>Viridiplantae</taxon>
        <taxon>Chlorophyta</taxon>
        <taxon>core chlorophytes</taxon>
        <taxon>Chlorophyceae</taxon>
        <taxon>CS clade</taxon>
        <taxon>Sphaeropleales</taxon>
        <taxon>Selenastraceae</taxon>
        <taxon>Monoraphidium</taxon>
    </lineage>
</organism>
<dbReference type="KEGG" id="mng:MNEG_15293"/>
<accession>A0A0D2MBG9</accession>
<reference evidence="2 3" key="1">
    <citation type="journal article" date="2013" name="BMC Genomics">
        <title>Reconstruction of the lipid metabolism for the microalga Monoraphidium neglectum from its genome sequence reveals characteristics suitable for biofuel production.</title>
        <authorList>
            <person name="Bogen C."/>
            <person name="Al-Dilaimi A."/>
            <person name="Albersmeier A."/>
            <person name="Wichmann J."/>
            <person name="Grundmann M."/>
            <person name="Rupp O."/>
            <person name="Lauersen K.J."/>
            <person name="Blifernez-Klassen O."/>
            <person name="Kalinowski J."/>
            <person name="Goesmann A."/>
            <person name="Mussgnug J.H."/>
            <person name="Kruse O."/>
        </authorList>
    </citation>
    <scope>NUCLEOTIDE SEQUENCE [LARGE SCALE GENOMIC DNA]</scope>
    <source>
        <strain evidence="2 3">SAG 48.87</strain>
    </source>
</reference>
<evidence type="ECO:0000313" key="2">
    <source>
        <dbReference type="EMBL" id="KIY92670.1"/>
    </source>
</evidence>
<dbReference type="Proteomes" id="UP000054498">
    <property type="component" value="Unassembled WGS sequence"/>
</dbReference>
<evidence type="ECO:0000313" key="3">
    <source>
        <dbReference type="Proteomes" id="UP000054498"/>
    </source>
</evidence>
<evidence type="ECO:0000256" key="1">
    <source>
        <dbReference type="SAM" id="MobiDB-lite"/>
    </source>
</evidence>
<dbReference type="GeneID" id="25732940"/>
<feature type="region of interest" description="Disordered" evidence="1">
    <location>
        <begin position="1"/>
        <end position="39"/>
    </location>
</feature>
<gene>
    <name evidence="2" type="ORF">MNEG_15293</name>
</gene>
<proteinExistence type="predicted"/>